<gene>
    <name evidence="1" type="ORF">S03H2_52195</name>
</gene>
<reference evidence="1" key="1">
    <citation type="journal article" date="2014" name="Front. Microbiol.">
        <title>High frequency of phylogenetically diverse reductive dehalogenase-homologous genes in deep subseafloor sedimentary metagenomes.</title>
        <authorList>
            <person name="Kawai M."/>
            <person name="Futagami T."/>
            <person name="Toyoda A."/>
            <person name="Takaki Y."/>
            <person name="Nishi S."/>
            <person name="Hori S."/>
            <person name="Arai W."/>
            <person name="Tsubouchi T."/>
            <person name="Morono Y."/>
            <person name="Uchiyama I."/>
            <person name="Ito T."/>
            <person name="Fujiyama A."/>
            <person name="Inagaki F."/>
            <person name="Takami H."/>
        </authorList>
    </citation>
    <scope>NUCLEOTIDE SEQUENCE</scope>
    <source>
        <strain evidence="1">Expedition CK06-06</strain>
    </source>
</reference>
<name>X1J307_9ZZZZ</name>
<evidence type="ECO:0008006" key="2">
    <source>
        <dbReference type="Google" id="ProtNLM"/>
    </source>
</evidence>
<organism evidence="1">
    <name type="scientific">marine sediment metagenome</name>
    <dbReference type="NCBI Taxonomy" id="412755"/>
    <lineage>
        <taxon>unclassified sequences</taxon>
        <taxon>metagenomes</taxon>
        <taxon>ecological metagenomes</taxon>
    </lineage>
</organism>
<sequence>MNKQEVERPFYKLYCWQALQKWGEEFQLDRVVEELLELALAVQDYKRGRPKARESVVEEMVDVSLILGQLREILLIKGSEIEKVRKEKLVRLMTKLDMEVISNDCPRSSNMGKKSL</sequence>
<evidence type="ECO:0000313" key="1">
    <source>
        <dbReference type="EMBL" id="GAH64163.1"/>
    </source>
</evidence>
<accession>X1J307</accession>
<dbReference type="EMBL" id="BARU01033151">
    <property type="protein sequence ID" value="GAH64163.1"/>
    <property type="molecule type" value="Genomic_DNA"/>
</dbReference>
<dbReference type="Gene3D" id="1.10.287.1080">
    <property type="entry name" value="MazG-like"/>
    <property type="match status" value="1"/>
</dbReference>
<protein>
    <recommendedName>
        <fullName evidence="2">NTP pyrophosphohydrolase MazG putative catalytic core domain-containing protein</fullName>
    </recommendedName>
</protein>
<dbReference type="CDD" id="cd11539">
    <property type="entry name" value="NTP-PPase_u2"/>
    <property type="match status" value="1"/>
</dbReference>
<proteinExistence type="predicted"/>
<dbReference type="AlphaFoldDB" id="X1J307"/>
<comment type="caution">
    <text evidence="1">The sequence shown here is derived from an EMBL/GenBank/DDBJ whole genome shotgun (WGS) entry which is preliminary data.</text>
</comment>